<dbReference type="Pfam" id="PF12728">
    <property type="entry name" value="HTH_17"/>
    <property type="match status" value="1"/>
</dbReference>
<dbReference type="InterPro" id="IPR041657">
    <property type="entry name" value="HTH_17"/>
</dbReference>
<organism evidence="2">
    <name type="scientific">Telmatobacter sp. DSM 110680</name>
    <dbReference type="NCBI Taxonomy" id="3036704"/>
    <lineage>
        <taxon>Bacteria</taxon>
        <taxon>Pseudomonadati</taxon>
        <taxon>Acidobacteriota</taxon>
        <taxon>Terriglobia</taxon>
        <taxon>Terriglobales</taxon>
        <taxon>Acidobacteriaceae</taxon>
        <taxon>Telmatobacter</taxon>
    </lineage>
</organism>
<accession>A0AAU7DQL9</accession>
<protein>
    <submittedName>
        <fullName evidence="2">Helix-turn-helix domain-containing protein</fullName>
    </submittedName>
</protein>
<evidence type="ECO:0000313" key="2">
    <source>
        <dbReference type="EMBL" id="XBH19333.1"/>
    </source>
</evidence>
<proteinExistence type="predicted"/>
<dbReference type="SUPFAM" id="SSF46955">
    <property type="entry name" value="Putative DNA-binding domain"/>
    <property type="match status" value="1"/>
</dbReference>
<dbReference type="InterPro" id="IPR009061">
    <property type="entry name" value="DNA-bd_dom_put_sf"/>
</dbReference>
<gene>
    <name evidence="2" type="ORF">P8935_08450</name>
</gene>
<sequence>MMELPQTLTPIQAAKYLGISEAVLRLWRSEGEGPRYFKAGEKLIRYRRFDLDSWVEARLSAPAAVEGR</sequence>
<name>A0AAU7DQL9_9BACT</name>
<feature type="domain" description="Helix-turn-helix" evidence="1">
    <location>
        <begin position="8"/>
        <end position="58"/>
    </location>
</feature>
<reference evidence="2" key="1">
    <citation type="submission" date="2023-03" db="EMBL/GenBank/DDBJ databases">
        <title>Edaphobacter sp.</title>
        <authorList>
            <person name="Huber K.J."/>
            <person name="Papendorf J."/>
            <person name="Pilke C."/>
            <person name="Bunk B."/>
            <person name="Sproeer C."/>
            <person name="Pester M."/>
        </authorList>
    </citation>
    <scope>NUCLEOTIDE SEQUENCE</scope>
    <source>
        <strain evidence="2">DSM 110680</strain>
    </source>
</reference>
<dbReference type="EMBL" id="CP121196">
    <property type="protein sequence ID" value="XBH19333.1"/>
    <property type="molecule type" value="Genomic_DNA"/>
</dbReference>
<dbReference type="RefSeq" id="WP_348264549.1">
    <property type="nucleotide sequence ID" value="NZ_CP121196.1"/>
</dbReference>
<dbReference type="AlphaFoldDB" id="A0AAU7DQL9"/>
<evidence type="ECO:0000259" key="1">
    <source>
        <dbReference type="Pfam" id="PF12728"/>
    </source>
</evidence>